<reference evidence="1 2" key="1">
    <citation type="journal article" date="2018" name="New Phytol.">
        <title>Comparative genomics and transcriptomics depict ericoid mycorrhizal fungi as versatile saprotrophs and plant mutualists.</title>
        <authorList>
            <person name="Martino E."/>
            <person name="Morin E."/>
            <person name="Grelet G.A."/>
            <person name="Kuo A."/>
            <person name="Kohler A."/>
            <person name="Daghino S."/>
            <person name="Barry K.W."/>
            <person name="Cichocki N."/>
            <person name="Clum A."/>
            <person name="Dockter R.B."/>
            <person name="Hainaut M."/>
            <person name="Kuo R.C."/>
            <person name="LaButti K."/>
            <person name="Lindahl B.D."/>
            <person name="Lindquist E.A."/>
            <person name="Lipzen A."/>
            <person name="Khouja H.R."/>
            <person name="Magnuson J."/>
            <person name="Murat C."/>
            <person name="Ohm R.A."/>
            <person name="Singer S.W."/>
            <person name="Spatafora J.W."/>
            <person name="Wang M."/>
            <person name="Veneault-Fourrey C."/>
            <person name="Henrissat B."/>
            <person name="Grigoriev I.V."/>
            <person name="Martin F.M."/>
            <person name="Perotto S."/>
        </authorList>
    </citation>
    <scope>NUCLEOTIDE SEQUENCE [LARGE SCALE GENOMIC DNA]</scope>
    <source>
        <strain evidence="1 2">ATCC 22711</strain>
    </source>
</reference>
<accession>A0A2T3BAZ0</accession>
<dbReference type="RefSeq" id="XP_024724033.1">
    <property type="nucleotide sequence ID" value="XM_024867318.1"/>
</dbReference>
<keyword evidence="2" id="KW-1185">Reference proteome</keyword>
<dbReference type="AlphaFoldDB" id="A0A2T3BAZ0"/>
<name>A0A2T3BAZ0_AMORE</name>
<protein>
    <submittedName>
        <fullName evidence="1">Uncharacterized protein</fullName>
    </submittedName>
</protein>
<gene>
    <name evidence="1" type="ORF">M430DRAFT_39522</name>
</gene>
<evidence type="ECO:0000313" key="2">
    <source>
        <dbReference type="Proteomes" id="UP000241818"/>
    </source>
</evidence>
<dbReference type="GeneID" id="36575399"/>
<sequence>MPFSILTIPSRAIVTSRPPPPFYNLPLEIRLKILHWAIIAHAFIHQEWMGDTPYNSSWAFPKGKIDLEPAYPPWLPDTRVRCAEHWGTKRMHMIFPVCRQWYDEIQVAFYSMFRFHLHYTEVIETWKPHAFAFLPRQALPLIRDLDLEIWEDWTRLVIGNRQADRIRSYENIAASLPGLAKMKLTFCYWSCSPWPYGLEDVTPEIEAKVRDTIVAMCRPFKRIPSFRMEQHYLRGREGPTAYSLYQQLILETIEVVEEQMKLEKQDKSGGYLPQQGQEITGTST</sequence>
<dbReference type="Proteomes" id="UP000241818">
    <property type="component" value="Unassembled WGS sequence"/>
</dbReference>
<proteinExistence type="predicted"/>
<organism evidence="1 2">
    <name type="scientific">Amorphotheca resinae ATCC 22711</name>
    <dbReference type="NCBI Taxonomy" id="857342"/>
    <lineage>
        <taxon>Eukaryota</taxon>
        <taxon>Fungi</taxon>
        <taxon>Dikarya</taxon>
        <taxon>Ascomycota</taxon>
        <taxon>Pezizomycotina</taxon>
        <taxon>Leotiomycetes</taxon>
        <taxon>Helotiales</taxon>
        <taxon>Amorphothecaceae</taxon>
        <taxon>Amorphotheca</taxon>
    </lineage>
</organism>
<evidence type="ECO:0000313" key="1">
    <source>
        <dbReference type="EMBL" id="PSS25434.1"/>
    </source>
</evidence>
<dbReference type="InParanoid" id="A0A2T3BAZ0"/>
<dbReference type="OrthoDB" id="10667082at2759"/>
<dbReference type="EMBL" id="KZ679007">
    <property type="protein sequence ID" value="PSS25434.1"/>
    <property type="molecule type" value="Genomic_DNA"/>
</dbReference>